<dbReference type="InterPro" id="IPR036388">
    <property type="entry name" value="WH-like_DNA-bd_sf"/>
</dbReference>
<dbReference type="Proteomes" id="UP000593578">
    <property type="component" value="Unassembled WGS sequence"/>
</dbReference>
<proteinExistence type="predicted"/>
<dbReference type="InterPro" id="IPR036390">
    <property type="entry name" value="WH_DNA-bd_sf"/>
</dbReference>
<dbReference type="Gene3D" id="1.10.10.10">
    <property type="entry name" value="Winged helix-like DNA-binding domain superfamily/Winged helix DNA-binding domain"/>
    <property type="match status" value="1"/>
</dbReference>
<accession>A0A7J8NTU0</accession>
<dbReference type="InterPro" id="IPR014892">
    <property type="entry name" value="RPA_C"/>
</dbReference>
<comment type="caution">
    <text evidence="2">The sequence shown here is derived from an EMBL/GenBank/DDBJ whole genome shotgun (WGS) entry which is preliminary data.</text>
</comment>
<name>A0A7J8NTU0_GOSRA</name>
<organism evidence="2 3">
    <name type="scientific">Gossypium raimondii</name>
    <name type="common">Peruvian cotton</name>
    <name type="synonym">Gossypium klotzschianum subsp. raimondii</name>
    <dbReference type="NCBI Taxonomy" id="29730"/>
    <lineage>
        <taxon>Eukaryota</taxon>
        <taxon>Viridiplantae</taxon>
        <taxon>Streptophyta</taxon>
        <taxon>Embryophyta</taxon>
        <taxon>Tracheophyta</taxon>
        <taxon>Spermatophyta</taxon>
        <taxon>Magnoliopsida</taxon>
        <taxon>eudicotyledons</taxon>
        <taxon>Gunneridae</taxon>
        <taxon>Pentapetalae</taxon>
        <taxon>rosids</taxon>
        <taxon>malvids</taxon>
        <taxon>Malvales</taxon>
        <taxon>Malvaceae</taxon>
        <taxon>Malvoideae</taxon>
        <taxon>Gossypium</taxon>
    </lineage>
</organism>
<dbReference type="AlphaFoldDB" id="A0A7J8NTU0"/>
<sequence>MYVHLYNTNLKARVEALVCKMTLSALETRVSSNVMARELNVSYDKIKKSLKFIASEGLLYTTIDDHYKFTDV</sequence>
<evidence type="ECO:0000313" key="3">
    <source>
        <dbReference type="Proteomes" id="UP000593578"/>
    </source>
</evidence>
<evidence type="ECO:0000259" key="1">
    <source>
        <dbReference type="Pfam" id="PF08784"/>
    </source>
</evidence>
<reference evidence="2 3" key="1">
    <citation type="journal article" date="2019" name="Genome Biol. Evol.">
        <title>Insights into the evolution of the New World diploid cottons (Gossypium, subgenus Houzingenia) based on genome sequencing.</title>
        <authorList>
            <person name="Grover C.E."/>
            <person name="Arick M.A. 2nd"/>
            <person name="Thrash A."/>
            <person name="Conover J.L."/>
            <person name="Sanders W.S."/>
            <person name="Peterson D.G."/>
            <person name="Frelichowski J.E."/>
            <person name="Scheffler J.A."/>
            <person name="Scheffler B.E."/>
            <person name="Wendel J.F."/>
        </authorList>
    </citation>
    <scope>NUCLEOTIDE SEQUENCE [LARGE SCALE GENOMIC DNA]</scope>
    <source>
        <strain evidence="2">8</strain>
        <tissue evidence="2">Leaf</tissue>
    </source>
</reference>
<gene>
    <name evidence="2" type="ORF">Gorai_022647</name>
</gene>
<feature type="domain" description="Replication protein A C-terminal" evidence="1">
    <location>
        <begin position="30"/>
        <end position="66"/>
    </location>
</feature>
<evidence type="ECO:0000313" key="2">
    <source>
        <dbReference type="EMBL" id="MBA0580431.1"/>
    </source>
</evidence>
<protein>
    <recommendedName>
        <fullName evidence="1">Replication protein A C-terminal domain-containing protein</fullName>
    </recommendedName>
</protein>
<dbReference type="EMBL" id="JABEZZ010000002">
    <property type="protein sequence ID" value="MBA0580431.1"/>
    <property type="molecule type" value="Genomic_DNA"/>
</dbReference>
<dbReference type="Pfam" id="PF08784">
    <property type="entry name" value="RPA_C"/>
    <property type="match status" value="1"/>
</dbReference>
<dbReference type="SUPFAM" id="SSF46785">
    <property type="entry name" value="Winged helix' DNA-binding domain"/>
    <property type="match status" value="1"/>
</dbReference>